<dbReference type="InterPro" id="IPR031107">
    <property type="entry name" value="Small_HSP"/>
</dbReference>
<dbReference type="InterPro" id="IPR008978">
    <property type="entry name" value="HSP20-like_chaperone"/>
</dbReference>
<protein>
    <submittedName>
        <fullName evidence="4">Spore protein SP21</fullName>
    </submittedName>
</protein>
<feature type="domain" description="SHSP" evidence="3">
    <location>
        <begin position="31"/>
        <end position="139"/>
    </location>
</feature>
<evidence type="ECO:0000313" key="5">
    <source>
        <dbReference type="Proteomes" id="UP000317909"/>
    </source>
</evidence>
<dbReference type="PANTHER" id="PTHR11527">
    <property type="entry name" value="HEAT-SHOCK PROTEIN 20 FAMILY MEMBER"/>
    <property type="match status" value="1"/>
</dbReference>
<dbReference type="OrthoDB" id="267530at2"/>
<dbReference type="InterPro" id="IPR002068">
    <property type="entry name" value="A-crystallin/Hsp20_dom"/>
</dbReference>
<reference evidence="4 5" key="1">
    <citation type="submission" date="2019-02" db="EMBL/GenBank/DDBJ databases">
        <title>Deep-cultivation of Planctomycetes and their phenomic and genomic characterization uncovers novel biology.</title>
        <authorList>
            <person name="Wiegand S."/>
            <person name="Jogler M."/>
            <person name="Boedeker C."/>
            <person name="Pinto D."/>
            <person name="Vollmers J."/>
            <person name="Rivas-Marin E."/>
            <person name="Kohn T."/>
            <person name="Peeters S.H."/>
            <person name="Heuer A."/>
            <person name="Rast P."/>
            <person name="Oberbeckmann S."/>
            <person name="Bunk B."/>
            <person name="Jeske O."/>
            <person name="Meyerdierks A."/>
            <person name="Storesund J.E."/>
            <person name="Kallscheuer N."/>
            <person name="Luecker S."/>
            <person name="Lage O.M."/>
            <person name="Pohl T."/>
            <person name="Merkel B.J."/>
            <person name="Hornburger P."/>
            <person name="Mueller R.-W."/>
            <person name="Bruemmer F."/>
            <person name="Labrenz M."/>
            <person name="Spormann A.M."/>
            <person name="Op den Camp H."/>
            <person name="Overmann J."/>
            <person name="Amann R."/>
            <person name="Jetten M.S.M."/>
            <person name="Mascher T."/>
            <person name="Medema M.H."/>
            <person name="Devos D.P."/>
            <person name="Kaster A.-K."/>
            <person name="Ovreas L."/>
            <person name="Rohde M."/>
            <person name="Galperin M.Y."/>
            <person name="Jogler C."/>
        </authorList>
    </citation>
    <scope>NUCLEOTIDE SEQUENCE [LARGE SCALE GENOMIC DNA]</scope>
    <source>
        <strain evidence="4 5">I41</strain>
    </source>
</reference>
<evidence type="ECO:0000256" key="1">
    <source>
        <dbReference type="PROSITE-ProRule" id="PRU00285"/>
    </source>
</evidence>
<dbReference type="SUPFAM" id="SSF49764">
    <property type="entry name" value="HSP20-like chaperones"/>
    <property type="match status" value="1"/>
</dbReference>
<dbReference type="Gene3D" id="2.60.40.790">
    <property type="match status" value="1"/>
</dbReference>
<dbReference type="CDD" id="cd06464">
    <property type="entry name" value="ACD_sHsps-like"/>
    <property type="match status" value="1"/>
</dbReference>
<evidence type="ECO:0000313" key="4">
    <source>
        <dbReference type="EMBL" id="QDT71142.1"/>
    </source>
</evidence>
<name>A0A517TRZ0_9BACT</name>
<dbReference type="Pfam" id="PF00011">
    <property type="entry name" value="HSP20"/>
    <property type="match status" value="1"/>
</dbReference>
<keyword evidence="5" id="KW-1185">Reference proteome</keyword>
<dbReference type="EMBL" id="CP036339">
    <property type="protein sequence ID" value="QDT71142.1"/>
    <property type="molecule type" value="Genomic_DNA"/>
</dbReference>
<dbReference type="KEGG" id="llh:I41_02970"/>
<sequence>MRTTTNRVRDLLPANLSQFESVFGPLFQHAGGVQAFHVRASVWEESGSYHVELDVPGVSREQVDITYDKGTLRITTERPAPEDQRSGLVDERRYGKVTRTVALPESIDVDSIAAELTNGVLHVTVAKKPEAQPKRIEIK</sequence>
<evidence type="ECO:0000256" key="2">
    <source>
        <dbReference type="RuleBase" id="RU003616"/>
    </source>
</evidence>
<comment type="similarity">
    <text evidence="1 2">Belongs to the small heat shock protein (HSP20) family.</text>
</comment>
<evidence type="ECO:0000259" key="3">
    <source>
        <dbReference type="PROSITE" id="PS01031"/>
    </source>
</evidence>
<accession>A0A517TRZ0</accession>
<gene>
    <name evidence="4" type="primary">hspA_1</name>
    <name evidence="4" type="ORF">I41_02970</name>
</gene>
<dbReference type="AlphaFoldDB" id="A0A517TRZ0"/>
<dbReference type="PROSITE" id="PS01031">
    <property type="entry name" value="SHSP"/>
    <property type="match status" value="1"/>
</dbReference>
<dbReference type="Proteomes" id="UP000317909">
    <property type="component" value="Chromosome"/>
</dbReference>
<proteinExistence type="inferred from homology"/>
<dbReference type="RefSeq" id="WP_145430278.1">
    <property type="nucleotide sequence ID" value="NZ_CP036339.1"/>
</dbReference>
<organism evidence="4 5">
    <name type="scientific">Lacipirellula limnantheis</name>
    <dbReference type="NCBI Taxonomy" id="2528024"/>
    <lineage>
        <taxon>Bacteria</taxon>
        <taxon>Pseudomonadati</taxon>
        <taxon>Planctomycetota</taxon>
        <taxon>Planctomycetia</taxon>
        <taxon>Pirellulales</taxon>
        <taxon>Lacipirellulaceae</taxon>
        <taxon>Lacipirellula</taxon>
    </lineage>
</organism>